<accession>A0A7D9IHX1</accession>
<organism evidence="2 3">
    <name type="scientific">Paramuricea clavata</name>
    <name type="common">Red gorgonian</name>
    <name type="synonym">Violescent sea-whip</name>
    <dbReference type="NCBI Taxonomy" id="317549"/>
    <lineage>
        <taxon>Eukaryota</taxon>
        <taxon>Metazoa</taxon>
        <taxon>Cnidaria</taxon>
        <taxon>Anthozoa</taxon>
        <taxon>Octocorallia</taxon>
        <taxon>Malacalcyonacea</taxon>
        <taxon>Plexauridae</taxon>
        <taxon>Paramuricea</taxon>
    </lineage>
</organism>
<evidence type="ECO:0000313" key="3">
    <source>
        <dbReference type="Proteomes" id="UP001152795"/>
    </source>
</evidence>
<dbReference type="Pfam" id="PF24764">
    <property type="entry name" value="rva_4"/>
    <property type="match status" value="1"/>
</dbReference>
<dbReference type="EMBL" id="CACRXK020006393">
    <property type="protein sequence ID" value="CAB4009270.1"/>
    <property type="molecule type" value="Genomic_DNA"/>
</dbReference>
<gene>
    <name evidence="2" type="ORF">PACLA_8A027399</name>
</gene>
<evidence type="ECO:0000259" key="1">
    <source>
        <dbReference type="Pfam" id="PF24764"/>
    </source>
</evidence>
<dbReference type="OrthoDB" id="5957366at2759"/>
<feature type="domain" description="Integrase core" evidence="1">
    <location>
        <begin position="148"/>
        <end position="330"/>
    </location>
</feature>
<sequence>MPCERSIANMAYFRNSSWLEDEQLKEDISKYIREGLQRAEIMDFLKRDFPQYAWSMRTVDRRIEAFNIKRIDRDVTVDQVKNAVQKELDGPGQLLGYRAMHKKVRQEHNLNVPRDLIHAVMVELDPEGLQERGGVGVKKTNRGKGNFTTKGPNWVHSLDGHDKLMGYQNSTFPLAVYGCIDSASRKLLWLRVWVSNSDPKIIGRWYLDYLYESKILPTYLRLDKGTETGIMATMHAFLRGNHGDMDPDDTVIYGPSTSNQIERWWRELHERLEKYFKHHLNWLKNNNEYNPSSQTDRMLLAFLMVPLLQRELGVFKETVWNTHRIRTQKGTNLPAGVPNHIYNFPEQYGLEEKGWAVSEEELQEVAMNSGVLEVETDFLEEDFRAECERVLPYPSKVEPSECRDAFLYLKEKCNFQTSSAS</sequence>
<evidence type="ECO:0000313" key="2">
    <source>
        <dbReference type="EMBL" id="CAB4009270.1"/>
    </source>
</evidence>
<proteinExistence type="predicted"/>
<keyword evidence="3" id="KW-1185">Reference proteome</keyword>
<dbReference type="PANTHER" id="PTHR46177:SF1">
    <property type="entry name" value="INTEGRASE CATALYTIC DOMAIN-CONTAINING PROTEIN"/>
    <property type="match status" value="1"/>
</dbReference>
<protein>
    <submittedName>
        <fullName evidence="2">Tetratricopeptide repeat 28</fullName>
    </submittedName>
</protein>
<dbReference type="Proteomes" id="UP001152795">
    <property type="component" value="Unassembled WGS sequence"/>
</dbReference>
<comment type="caution">
    <text evidence="2">The sequence shown here is derived from an EMBL/GenBank/DDBJ whole genome shotgun (WGS) entry which is preliminary data.</text>
</comment>
<dbReference type="PANTHER" id="PTHR46177">
    <property type="entry name" value="INTEGRASE CATALYTIC DOMAIN-CONTAINING PROTEIN"/>
    <property type="match status" value="1"/>
</dbReference>
<dbReference type="InterPro" id="IPR058913">
    <property type="entry name" value="Integrase_dom_put"/>
</dbReference>
<dbReference type="AlphaFoldDB" id="A0A7D9IHX1"/>
<reference evidence="2" key="1">
    <citation type="submission" date="2020-04" db="EMBL/GenBank/DDBJ databases">
        <authorList>
            <person name="Alioto T."/>
            <person name="Alioto T."/>
            <person name="Gomez Garrido J."/>
        </authorList>
    </citation>
    <scope>NUCLEOTIDE SEQUENCE</scope>
    <source>
        <strain evidence="2">A484AB</strain>
    </source>
</reference>
<name>A0A7D9IHX1_PARCT</name>